<dbReference type="InterPro" id="IPR050475">
    <property type="entry name" value="Prenyltransferase_related"/>
</dbReference>
<feature type="transmembrane region" description="Helical" evidence="5">
    <location>
        <begin position="214"/>
        <end position="237"/>
    </location>
</feature>
<protein>
    <submittedName>
        <fullName evidence="6">4-hydroxybenzoate polyprenyltransferase/geranylgeranylglycerol-phosphate geranylgeranyltransferase</fullName>
        <ecNumber evidence="6">2.5.1.39</ecNumber>
        <ecNumber evidence="6">2.5.1.42</ecNumber>
    </submittedName>
</protein>
<dbReference type="CDD" id="cd13956">
    <property type="entry name" value="PT_UbiA"/>
    <property type="match status" value="1"/>
</dbReference>
<reference evidence="6 7" key="1">
    <citation type="submission" date="2021-03" db="EMBL/GenBank/DDBJ databases">
        <title>Sequencing the genomes of 1000 actinobacteria strains.</title>
        <authorList>
            <person name="Klenk H.-P."/>
        </authorList>
    </citation>
    <scope>NUCLEOTIDE SEQUENCE [LARGE SCALE GENOMIC DNA]</scope>
    <source>
        <strain evidence="6 7">DSM 44580</strain>
    </source>
</reference>
<comment type="caution">
    <text evidence="6">The sequence shown here is derived from an EMBL/GenBank/DDBJ whole genome shotgun (WGS) entry which is preliminary data.</text>
</comment>
<evidence type="ECO:0000256" key="1">
    <source>
        <dbReference type="ARBA" id="ARBA00004141"/>
    </source>
</evidence>
<dbReference type="Gene3D" id="1.10.357.140">
    <property type="entry name" value="UbiA prenyltransferase"/>
    <property type="match status" value="1"/>
</dbReference>
<name>A0ABS5ASF9_9PSEU</name>
<dbReference type="GO" id="GO:0008412">
    <property type="term" value="F:4-hydroxybenzoate polyprenyltransferase activity"/>
    <property type="evidence" value="ECO:0007669"/>
    <property type="project" value="UniProtKB-EC"/>
</dbReference>
<dbReference type="Pfam" id="PF01040">
    <property type="entry name" value="UbiA"/>
    <property type="match status" value="1"/>
</dbReference>
<dbReference type="PANTHER" id="PTHR42723:SF1">
    <property type="entry name" value="CHLOROPHYLL SYNTHASE, CHLOROPLASTIC"/>
    <property type="match status" value="1"/>
</dbReference>
<dbReference type="EC" id="2.5.1.42" evidence="6"/>
<dbReference type="EC" id="2.5.1.39" evidence="6"/>
<proteinExistence type="predicted"/>
<dbReference type="InterPro" id="IPR000537">
    <property type="entry name" value="UbiA_prenyltransferase"/>
</dbReference>
<dbReference type="EMBL" id="JAGIOO010000001">
    <property type="protein sequence ID" value="MBP2479505.1"/>
    <property type="molecule type" value="Genomic_DNA"/>
</dbReference>
<dbReference type="Proteomes" id="UP001519363">
    <property type="component" value="Unassembled WGS sequence"/>
</dbReference>
<dbReference type="InterPro" id="IPR044878">
    <property type="entry name" value="UbiA_sf"/>
</dbReference>
<evidence type="ECO:0000256" key="5">
    <source>
        <dbReference type="SAM" id="Phobius"/>
    </source>
</evidence>
<evidence type="ECO:0000313" key="7">
    <source>
        <dbReference type="Proteomes" id="UP001519363"/>
    </source>
</evidence>
<evidence type="ECO:0000256" key="4">
    <source>
        <dbReference type="ARBA" id="ARBA00023136"/>
    </source>
</evidence>
<evidence type="ECO:0000256" key="3">
    <source>
        <dbReference type="ARBA" id="ARBA00022989"/>
    </source>
</evidence>
<keyword evidence="3 5" id="KW-1133">Transmembrane helix</keyword>
<evidence type="ECO:0000313" key="6">
    <source>
        <dbReference type="EMBL" id="MBP2479505.1"/>
    </source>
</evidence>
<dbReference type="RefSeq" id="WP_249044263.1">
    <property type="nucleotide sequence ID" value="NZ_JAGIOO010000001.1"/>
</dbReference>
<dbReference type="GO" id="GO:0047295">
    <property type="term" value="F:geranylgeranylglycerol-phosphate geranylgeranyltransferase activity"/>
    <property type="evidence" value="ECO:0007669"/>
    <property type="project" value="UniProtKB-EC"/>
</dbReference>
<keyword evidence="2 5" id="KW-0812">Transmembrane</keyword>
<dbReference type="Gene3D" id="1.20.120.1780">
    <property type="entry name" value="UbiA prenyltransferase"/>
    <property type="match status" value="1"/>
</dbReference>
<keyword evidence="7" id="KW-1185">Reference proteome</keyword>
<evidence type="ECO:0000256" key="2">
    <source>
        <dbReference type="ARBA" id="ARBA00022692"/>
    </source>
</evidence>
<organism evidence="6 7">
    <name type="scientific">Crossiella equi</name>
    <dbReference type="NCBI Taxonomy" id="130796"/>
    <lineage>
        <taxon>Bacteria</taxon>
        <taxon>Bacillati</taxon>
        <taxon>Actinomycetota</taxon>
        <taxon>Actinomycetes</taxon>
        <taxon>Pseudonocardiales</taxon>
        <taxon>Pseudonocardiaceae</taxon>
        <taxon>Crossiella</taxon>
    </lineage>
</organism>
<feature type="transmembrane region" description="Helical" evidence="5">
    <location>
        <begin position="150"/>
        <end position="167"/>
    </location>
</feature>
<keyword evidence="4 5" id="KW-0472">Membrane</keyword>
<accession>A0ABS5ASF9</accession>
<dbReference type="PANTHER" id="PTHR42723">
    <property type="entry name" value="CHLOROPHYLL SYNTHASE"/>
    <property type="match status" value="1"/>
</dbReference>
<feature type="transmembrane region" description="Helical" evidence="5">
    <location>
        <begin position="283"/>
        <end position="313"/>
    </location>
</feature>
<comment type="subcellular location">
    <subcellularLocation>
        <location evidence="1">Membrane</location>
        <topology evidence="1">Multi-pass membrane protein</topology>
    </subcellularLocation>
</comment>
<keyword evidence="6" id="KW-0808">Transferase</keyword>
<feature type="transmembrane region" description="Helical" evidence="5">
    <location>
        <begin position="244"/>
        <end position="263"/>
    </location>
</feature>
<gene>
    <name evidence="6" type="ORF">JOF53_008377</name>
</gene>
<sequence>MTADLHELRRASRPVRGRVLAHWQTWRPYTTCYPALLGLAGALAAGGSDPVALLVAVLSPVLGWLSGHYLGDYFDRDLDAIAKPQRPIPSGRLSPRAALWCGTGCAVASLAGAVAVNWRILPVFAVTMAGIVAYSAVFKRMGFAGNLSRGVLSSLALAVGAMTALPWPPWALAPVAAGFLLHDTASNLIGTVRDVDGDRAGGYRSVPVRHGVVAAVWLAAVLWAAGIGAFAAAAFLAPRPGPQLALLTTAVVVGACALGTARPSALTARRALRAHELLVGERLVLAAAVVAGALGAGTALLVLLPALAFSIVVQARMRARHEFPAQAGGGDRA</sequence>
<feature type="transmembrane region" description="Helical" evidence="5">
    <location>
        <begin position="120"/>
        <end position="138"/>
    </location>
</feature>